<gene>
    <name evidence="10" type="ORF">BKD89_02575</name>
</gene>
<comment type="similarity">
    <text evidence="2">Belongs to the glucose-1-phosphate thymidylyltransferase family.</text>
</comment>
<accession>A0A3G3IGP5</accession>
<evidence type="ECO:0000256" key="7">
    <source>
        <dbReference type="ARBA" id="ARBA00022842"/>
    </source>
</evidence>
<proteinExistence type="inferred from homology"/>
<dbReference type="PANTHER" id="PTHR43532">
    <property type="entry name" value="GLUCOSE-1-PHOSPHATE THYMIDYLYLTRANSFERASE"/>
    <property type="match status" value="1"/>
</dbReference>
<evidence type="ECO:0000259" key="9">
    <source>
        <dbReference type="Pfam" id="PF00483"/>
    </source>
</evidence>
<comment type="cofactor">
    <cofactor evidence="1">
        <name>Mg(2+)</name>
        <dbReference type="ChEBI" id="CHEBI:18420"/>
    </cofactor>
</comment>
<sequence length="289" mass="32034">MKGIILAAGKGTRLYPASQHVSKVLLPVYDKPMIYYPLSALMSAGITEIMVITSKDDRMYFKRLLGDGSQFGIKLKYAVQKVQRGIADAFLIAERFIDGGSVALALGDNIFCGDDMDELLAEAMAESDGATVFCKKVADPHAFGVAELDKDGKVVSLEEKPEEPKSDMAVTGLYFYDKDVVRFAKKLKPSARGELEITDINRMYMEEGRLHAIPLPESVAWADTGTFETLLKASNYIHDVEKNGRAMVGCPEQVALSRGYITKRQLLEWVSKFKETAYYSFVKDLANAE</sequence>
<dbReference type="Gene3D" id="3.90.550.10">
    <property type="entry name" value="Spore Coat Polysaccharide Biosynthesis Protein SpsA, Chain A"/>
    <property type="match status" value="1"/>
</dbReference>
<dbReference type="NCBIfam" id="TIGR01207">
    <property type="entry name" value="rmlA"/>
    <property type="match status" value="1"/>
</dbReference>
<evidence type="ECO:0000313" key="11">
    <source>
        <dbReference type="Proteomes" id="UP000273278"/>
    </source>
</evidence>
<reference evidence="10 11" key="1">
    <citation type="submission" date="2016-10" db="EMBL/GenBank/DDBJ databases">
        <title>Complete genome of the TMA-utilizing, human hosted archaeon Methanomethylophilus alvus Gen. nov, sp. nov., strain Mx-05, derived from a pure culture.</title>
        <authorList>
            <person name="Brugere J.-F."/>
            <person name="Ben Hania W."/>
            <person name="Chaudhary P.P."/>
            <person name="Gaci N."/>
            <person name="Borrel G."/>
            <person name="Cao Van Tuat L."/>
            <person name="Fardeau M.-L."/>
            <person name="Harris H.M.B."/>
            <person name="O'Toole P.W."/>
            <person name="Ollivier B."/>
        </authorList>
    </citation>
    <scope>NUCLEOTIDE SEQUENCE [LARGE SCALE GENOMIC DNA]</scope>
    <source>
        <strain evidence="10 11">Mx-05</strain>
    </source>
</reference>
<dbReference type="InterPro" id="IPR005835">
    <property type="entry name" value="NTP_transferase_dom"/>
</dbReference>
<dbReference type="FunFam" id="3.90.550.10:FF:000023">
    <property type="entry name" value="Glucose-1-phosphate thymidylyltransferase"/>
    <property type="match status" value="1"/>
</dbReference>
<dbReference type="GO" id="GO:0008879">
    <property type="term" value="F:glucose-1-phosphate thymidylyltransferase activity"/>
    <property type="evidence" value="ECO:0007669"/>
    <property type="project" value="UniProtKB-EC"/>
</dbReference>
<dbReference type="RefSeq" id="WP_048097718.1">
    <property type="nucleotide sequence ID" value="NZ_CAYARO010000021.1"/>
</dbReference>
<keyword evidence="5" id="KW-0548">Nucleotidyltransferase</keyword>
<dbReference type="GO" id="GO:0046872">
    <property type="term" value="F:metal ion binding"/>
    <property type="evidence" value="ECO:0007669"/>
    <property type="project" value="UniProtKB-KW"/>
</dbReference>
<evidence type="ECO:0000256" key="5">
    <source>
        <dbReference type="ARBA" id="ARBA00022695"/>
    </source>
</evidence>
<dbReference type="PANTHER" id="PTHR43532:SF1">
    <property type="entry name" value="GLUCOSE-1-PHOSPHATE THYMIDYLYLTRANSFERASE 1"/>
    <property type="match status" value="1"/>
</dbReference>
<protein>
    <recommendedName>
        <fullName evidence="3">glucose-1-phosphate thymidylyltransferase</fullName>
        <ecNumber evidence="3">2.7.7.24</ecNumber>
    </recommendedName>
</protein>
<dbReference type="SUPFAM" id="SSF53448">
    <property type="entry name" value="Nucleotide-diphospho-sugar transferases"/>
    <property type="match status" value="1"/>
</dbReference>
<organism evidence="10 11">
    <name type="scientific">Methanomethylophilus alvi</name>
    <dbReference type="NCBI Taxonomy" id="1291540"/>
    <lineage>
        <taxon>Archaea</taxon>
        <taxon>Methanobacteriati</taxon>
        <taxon>Thermoplasmatota</taxon>
        <taxon>Thermoplasmata</taxon>
        <taxon>Methanomassiliicoccales</taxon>
        <taxon>Methanomethylophilaceae</taxon>
        <taxon>Methanomethylophilus</taxon>
    </lineage>
</organism>
<evidence type="ECO:0000256" key="6">
    <source>
        <dbReference type="ARBA" id="ARBA00022723"/>
    </source>
</evidence>
<dbReference type="Proteomes" id="UP000273278">
    <property type="component" value="Chromosome"/>
</dbReference>
<keyword evidence="6" id="KW-0479">Metal-binding</keyword>
<evidence type="ECO:0000256" key="4">
    <source>
        <dbReference type="ARBA" id="ARBA00022679"/>
    </source>
</evidence>
<evidence type="ECO:0000256" key="8">
    <source>
        <dbReference type="ARBA" id="ARBA00049336"/>
    </source>
</evidence>
<dbReference type="EC" id="2.7.7.24" evidence="3"/>
<evidence type="ECO:0000313" key="10">
    <source>
        <dbReference type="EMBL" id="AYQ54692.1"/>
    </source>
</evidence>
<comment type="catalytic activity">
    <reaction evidence="8">
        <text>dTTP + alpha-D-glucose 1-phosphate + H(+) = dTDP-alpha-D-glucose + diphosphate</text>
        <dbReference type="Rhea" id="RHEA:15225"/>
        <dbReference type="ChEBI" id="CHEBI:15378"/>
        <dbReference type="ChEBI" id="CHEBI:33019"/>
        <dbReference type="ChEBI" id="CHEBI:37568"/>
        <dbReference type="ChEBI" id="CHEBI:57477"/>
        <dbReference type="ChEBI" id="CHEBI:58601"/>
        <dbReference type="EC" id="2.7.7.24"/>
    </reaction>
</comment>
<keyword evidence="7" id="KW-0460">Magnesium</keyword>
<dbReference type="AlphaFoldDB" id="A0A3G3IGP5"/>
<evidence type="ECO:0000256" key="3">
    <source>
        <dbReference type="ARBA" id="ARBA00012461"/>
    </source>
</evidence>
<evidence type="ECO:0000256" key="2">
    <source>
        <dbReference type="ARBA" id="ARBA00010480"/>
    </source>
</evidence>
<dbReference type="InterPro" id="IPR005907">
    <property type="entry name" value="G1P_thy_trans_s"/>
</dbReference>
<feature type="domain" description="Nucleotidyl transferase" evidence="9">
    <location>
        <begin position="2"/>
        <end position="238"/>
    </location>
</feature>
<keyword evidence="4 10" id="KW-0808">Transferase</keyword>
<dbReference type="GeneID" id="41321317"/>
<name>A0A3G3IGP5_9ARCH</name>
<dbReference type="OMA" id="AWRQGWI"/>
<evidence type="ECO:0000256" key="1">
    <source>
        <dbReference type="ARBA" id="ARBA00001946"/>
    </source>
</evidence>
<dbReference type="EMBL" id="CP017686">
    <property type="protein sequence ID" value="AYQ54692.1"/>
    <property type="molecule type" value="Genomic_DNA"/>
</dbReference>
<dbReference type="InterPro" id="IPR029044">
    <property type="entry name" value="Nucleotide-diphossugar_trans"/>
</dbReference>
<dbReference type="Pfam" id="PF00483">
    <property type="entry name" value="NTP_transferase"/>
    <property type="match status" value="1"/>
</dbReference>